<name>A0A5J4N942_9TREM</name>
<reference evidence="2 3" key="1">
    <citation type="journal article" date="2019" name="Gigascience">
        <title>Whole-genome sequence of the oriental lung fluke Paragonimus westermani.</title>
        <authorList>
            <person name="Oey H."/>
            <person name="Zakrzewski M."/>
            <person name="Narain K."/>
            <person name="Devi K.R."/>
            <person name="Agatsuma T."/>
            <person name="Nawaratna S."/>
            <person name="Gobert G.N."/>
            <person name="Jones M.K."/>
            <person name="Ragan M.A."/>
            <person name="McManus D.P."/>
            <person name="Krause L."/>
        </authorList>
    </citation>
    <scope>NUCLEOTIDE SEQUENCE [LARGE SCALE GENOMIC DNA]</scope>
    <source>
        <strain evidence="2 3">IND2009</strain>
    </source>
</reference>
<dbReference type="AlphaFoldDB" id="A0A5J4N942"/>
<sequence length="367" mass="42104">MSKIYSVTSVIWIQVNFSIIFFPGAIGTVLMNVKDSNSDTPEEEYQIIDASCFNIETQDQGLEFHLNLPCPVCGSFQSNFICEKCIKCGSFVHSRRPTSHNYSELCSRLKQVNLEIKLLTETLLARLPPKSELKALITSLEEAHAYNVEQNRKKRERRDQIRKRMIHCHTKSQQLSKNRCFLTKHYSSITQKRTILEKDFAKHSLHIERLRVRYFKELLQSHFVAKLSPDEDSVDQFSGAKLYLDKENVFVGPEPRLSSHTALTYSVPTIRAAIVFTDLWLPPIISQHLRLSGSFLASLPQRDNLGRVYSALLHAVHMLCANRGLHVRTVMELLGKPLPTNHSEFDPIVGLYCLSRYNRLRQVQCGC</sequence>
<keyword evidence="1" id="KW-1133">Transmembrane helix</keyword>
<keyword evidence="1" id="KW-0472">Membrane</keyword>
<keyword evidence="3" id="KW-1185">Reference proteome</keyword>
<feature type="transmembrane region" description="Helical" evidence="1">
    <location>
        <begin position="12"/>
        <end position="31"/>
    </location>
</feature>
<accession>A0A5J4N942</accession>
<dbReference type="EMBL" id="QNGE01005447">
    <property type="protein sequence ID" value="KAA3672042.1"/>
    <property type="molecule type" value="Genomic_DNA"/>
</dbReference>
<comment type="caution">
    <text evidence="2">The sequence shown here is derived from an EMBL/GenBank/DDBJ whole genome shotgun (WGS) entry which is preliminary data.</text>
</comment>
<gene>
    <name evidence="2" type="ORF">DEA37_0002131</name>
</gene>
<protein>
    <recommendedName>
        <fullName evidence="4">Beclin 1-associated autophagy-related key regulator</fullName>
    </recommendedName>
</protein>
<proteinExistence type="predicted"/>
<evidence type="ECO:0008006" key="4">
    <source>
        <dbReference type="Google" id="ProtNLM"/>
    </source>
</evidence>
<organism evidence="2 3">
    <name type="scientific">Paragonimus westermani</name>
    <dbReference type="NCBI Taxonomy" id="34504"/>
    <lineage>
        <taxon>Eukaryota</taxon>
        <taxon>Metazoa</taxon>
        <taxon>Spiralia</taxon>
        <taxon>Lophotrochozoa</taxon>
        <taxon>Platyhelminthes</taxon>
        <taxon>Trematoda</taxon>
        <taxon>Digenea</taxon>
        <taxon>Plagiorchiida</taxon>
        <taxon>Troglotremata</taxon>
        <taxon>Troglotrematidae</taxon>
        <taxon>Paragonimus</taxon>
    </lineage>
</organism>
<evidence type="ECO:0000256" key="1">
    <source>
        <dbReference type="SAM" id="Phobius"/>
    </source>
</evidence>
<keyword evidence="1" id="KW-0812">Transmembrane</keyword>
<evidence type="ECO:0000313" key="3">
    <source>
        <dbReference type="Proteomes" id="UP000324629"/>
    </source>
</evidence>
<evidence type="ECO:0000313" key="2">
    <source>
        <dbReference type="EMBL" id="KAA3672042.1"/>
    </source>
</evidence>
<dbReference type="Proteomes" id="UP000324629">
    <property type="component" value="Unassembled WGS sequence"/>
</dbReference>